<evidence type="ECO:0000259" key="22">
    <source>
        <dbReference type="PROSITE" id="PS51007"/>
    </source>
</evidence>
<dbReference type="GO" id="GO:0009060">
    <property type="term" value="P:aerobic respiration"/>
    <property type="evidence" value="ECO:0007669"/>
    <property type="project" value="InterPro"/>
</dbReference>
<dbReference type="Gene3D" id="1.10.760.10">
    <property type="entry name" value="Cytochrome c-like domain"/>
    <property type="match status" value="1"/>
</dbReference>
<feature type="domain" description="Cytochrome oxidase subunit I profile" evidence="21">
    <location>
        <begin position="16"/>
        <end position="498"/>
    </location>
</feature>
<feature type="binding site" evidence="18">
    <location>
        <position position="257"/>
    </location>
    <ligand>
        <name>Cu cation</name>
        <dbReference type="ChEBI" id="CHEBI:23378"/>
        <label>B</label>
    </ligand>
</feature>
<evidence type="ECO:0000313" key="24">
    <source>
        <dbReference type="Proteomes" id="UP000292262"/>
    </source>
</evidence>
<dbReference type="PROSITE" id="PS50855">
    <property type="entry name" value="COX1"/>
    <property type="match status" value="1"/>
</dbReference>
<evidence type="ECO:0000259" key="21">
    <source>
        <dbReference type="PROSITE" id="PS50855"/>
    </source>
</evidence>
<feature type="binding site" description="axial binding residue" evidence="18">
    <location>
        <position position="59"/>
    </location>
    <ligand>
        <name>heme b</name>
        <dbReference type="ChEBI" id="CHEBI:60344"/>
        <label>1; low-spin</label>
    </ligand>
    <ligandPart>
        <name>Fe</name>
        <dbReference type="ChEBI" id="CHEBI:18248"/>
    </ligandPart>
</feature>
<feature type="transmembrane region" description="Helical" evidence="20">
    <location>
        <begin position="128"/>
        <end position="149"/>
    </location>
</feature>
<dbReference type="NCBIfam" id="NF011055">
    <property type="entry name" value="PRK14487.1"/>
    <property type="match status" value="1"/>
</dbReference>
<keyword evidence="9 19" id="KW-0812">Transmembrane</keyword>
<evidence type="ECO:0000256" key="9">
    <source>
        <dbReference type="ARBA" id="ARBA00022692"/>
    </source>
</evidence>
<feature type="transmembrane region" description="Helical" evidence="20">
    <location>
        <begin position="273"/>
        <end position="293"/>
    </location>
</feature>
<keyword evidence="16 20" id="KW-0472">Membrane</keyword>
<dbReference type="AlphaFoldDB" id="A0A4Q7PL53"/>
<dbReference type="Proteomes" id="UP000292262">
    <property type="component" value="Unassembled WGS sequence"/>
</dbReference>
<feature type="binding site" description="axial binding residue" evidence="18">
    <location>
        <position position="344"/>
    </location>
    <ligand>
        <name>heme b</name>
        <dbReference type="ChEBI" id="CHEBI:60344"/>
        <label>2; high-spin</label>
    </ligand>
    <ligandPart>
        <name>Fe</name>
        <dbReference type="ChEBI" id="CHEBI:18248"/>
    </ligandPart>
</feature>
<feature type="transmembrane region" description="Helical" evidence="20">
    <location>
        <begin position="156"/>
        <end position="176"/>
    </location>
</feature>
<dbReference type="RefSeq" id="WP_130285514.1">
    <property type="nucleotide sequence ID" value="NZ_SGXE01000001.1"/>
</dbReference>
<evidence type="ECO:0000256" key="1">
    <source>
        <dbReference type="ARBA" id="ARBA00001970"/>
    </source>
</evidence>
<dbReference type="InterPro" id="IPR003468">
    <property type="entry name" value="Cyt_c_oxidase_monohaem-su/FixO"/>
</dbReference>
<comment type="catalytic activity">
    <reaction evidence="17">
        <text>4 Fe(II)-[cytochrome c] + O2 + 8 H(+)(in) = 4 Fe(III)-[cytochrome c] + 2 H2O + 4 H(+)(out)</text>
        <dbReference type="Rhea" id="RHEA:11436"/>
        <dbReference type="Rhea" id="RHEA-COMP:10350"/>
        <dbReference type="Rhea" id="RHEA-COMP:14399"/>
        <dbReference type="ChEBI" id="CHEBI:15377"/>
        <dbReference type="ChEBI" id="CHEBI:15378"/>
        <dbReference type="ChEBI" id="CHEBI:15379"/>
        <dbReference type="ChEBI" id="CHEBI:29033"/>
        <dbReference type="ChEBI" id="CHEBI:29034"/>
        <dbReference type="EC" id="7.1.1.9"/>
    </reaction>
</comment>
<feature type="transmembrane region" description="Helical" evidence="20">
    <location>
        <begin position="202"/>
        <end position="224"/>
    </location>
</feature>
<gene>
    <name evidence="23" type="ORF">EV197_0915</name>
</gene>
<feature type="transmembrane region" description="Helical" evidence="20">
    <location>
        <begin position="383"/>
        <end position="403"/>
    </location>
</feature>
<keyword evidence="10 18" id="KW-0479">Metal-binding</keyword>
<dbReference type="NCBIfam" id="TIGR00781">
    <property type="entry name" value="ccoO"/>
    <property type="match status" value="1"/>
</dbReference>
<dbReference type="GO" id="GO:0005886">
    <property type="term" value="C:plasma membrane"/>
    <property type="evidence" value="ECO:0007669"/>
    <property type="project" value="UniProtKB-SubCell"/>
</dbReference>
<evidence type="ECO:0000256" key="8">
    <source>
        <dbReference type="ARBA" id="ARBA00022660"/>
    </source>
</evidence>
<proteinExistence type="inferred from homology"/>
<evidence type="ECO:0000256" key="2">
    <source>
        <dbReference type="ARBA" id="ARBA00004651"/>
    </source>
</evidence>
<keyword evidence="7 18" id="KW-0349">Heme</keyword>
<sequence length="732" mass="83651">MEIEQFHYDNKIVKKFLYATMLWGIVGMSVGLLLAFLFIFPNLTDGISWLSFGRLRPLHTNAVIFAFVGNALFAGVYYSTQRLLKARMFNDTLSNINFWGWQLIIVGAAITLPLGITTSKEYAELEWPFDIAIAVIWVVFGWNLIGTILRRRQRHLYVAIWFYLATVVTVAVLHIFNSLELPISAFKSYSVYAGVQDALVQWWYGHNAVAFFLTTPFLGLMYYFIPKASNRPIYSYRLSIVHFWSLIFIYIWAGPHHLLYSALPDWAQNLGVAFSIMLIAPSWGGMINGLLTLRGAWDKVRTDPVLKFMVVAITGYGMATFEGPMLSLKNVNAIAHFSDWVIAHVHVGALAWNGFLTFGMVYWLMPRLFKTKLWSTGLANTHFWLGTLGIIIYALPMYVAGFVQASMWKQFNPDGSLVYGNFLETVNEIIPMYWMRAIGGSIYILGIFIMLYNIVKTAKSGQKVTDELAEAAPLTKVTKHRTAKEGYHTWLERRPVKLTIFATIAILIGGIVQIIPTIMVDSNIPTISSVKPYTPLELEGRDLYIRESCVSCHSQLIRPFRSEVERYGEYSKAGEYVYDHPFLWGSKRTGPDLHRVGGKYSDNWHLNHFYDPQSTSSGSIMPSYKWLITDKHDRSQIQQKMEAMVTLGVPYTPEQIARAEEWMDEQASQIEKNLYSDPDFAKNYEEDKKYAEANGLEFIEMKDREVIALIAYIQRLGTDIKVQENIAETKKQ</sequence>
<comment type="cofactor">
    <cofactor evidence="18">
        <name>heme</name>
        <dbReference type="ChEBI" id="CHEBI:30413"/>
    </cofactor>
    <text evidence="18">Binds 2 heme groups per subunit, denoted as high- and low-spin.</text>
</comment>
<evidence type="ECO:0000256" key="18">
    <source>
        <dbReference type="PIRSR" id="PIRSR604677-50"/>
    </source>
</evidence>
<evidence type="ECO:0000256" key="3">
    <source>
        <dbReference type="ARBA" id="ARBA00004673"/>
    </source>
</evidence>
<comment type="cofactor">
    <cofactor evidence="1">
        <name>heme b</name>
        <dbReference type="ChEBI" id="CHEBI:60344"/>
    </cofactor>
</comment>
<feature type="transmembrane region" description="Helical" evidence="20">
    <location>
        <begin position="305"/>
        <end position="321"/>
    </location>
</feature>
<dbReference type="GO" id="GO:0020037">
    <property type="term" value="F:heme binding"/>
    <property type="evidence" value="ECO:0007669"/>
    <property type="project" value="InterPro"/>
</dbReference>
<feature type="transmembrane region" description="Helical" evidence="20">
    <location>
        <begin position="433"/>
        <end position="455"/>
    </location>
</feature>
<dbReference type="GO" id="GO:0022904">
    <property type="term" value="P:respiratory electron transport chain"/>
    <property type="evidence" value="ECO:0007669"/>
    <property type="project" value="TreeGrafter"/>
</dbReference>
<dbReference type="Pfam" id="PF02433">
    <property type="entry name" value="FixO"/>
    <property type="match status" value="1"/>
</dbReference>
<evidence type="ECO:0000256" key="10">
    <source>
        <dbReference type="ARBA" id="ARBA00022723"/>
    </source>
</evidence>
<dbReference type="NCBIfam" id="TIGR00780">
    <property type="entry name" value="ccoN"/>
    <property type="match status" value="1"/>
</dbReference>
<dbReference type="InterPro" id="IPR004677">
    <property type="entry name" value="Cyt_c_oxidase_cbb3_su1"/>
</dbReference>
<dbReference type="PANTHER" id="PTHR10422:SF29">
    <property type="entry name" value="CYTOCHROME C OXIDASE SUBUNIT 1 HOMOLOG, BACTEROID"/>
    <property type="match status" value="1"/>
</dbReference>
<dbReference type="InterPro" id="IPR023616">
    <property type="entry name" value="Cyt_c_oxase-like_su1_dom"/>
</dbReference>
<dbReference type="InterPro" id="IPR036927">
    <property type="entry name" value="Cyt_c_oxase-like_su1_sf"/>
</dbReference>
<evidence type="ECO:0000313" key="23">
    <source>
        <dbReference type="EMBL" id="RZS99692.1"/>
    </source>
</evidence>
<dbReference type="SUPFAM" id="SSF81442">
    <property type="entry name" value="Cytochrome c oxidase subunit I-like"/>
    <property type="match status" value="1"/>
</dbReference>
<keyword evidence="5 19" id="KW-0813">Transport</keyword>
<evidence type="ECO:0000256" key="17">
    <source>
        <dbReference type="ARBA" id="ARBA00047816"/>
    </source>
</evidence>
<evidence type="ECO:0000256" key="15">
    <source>
        <dbReference type="ARBA" id="ARBA00023008"/>
    </source>
</evidence>
<feature type="transmembrane region" description="Helical" evidence="20">
    <location>
        <begin position="498"/>
        <end position="519"/>
    </location>
</feature>
<evidence type="ECO:0000256" key="14">
    <source>
        <dbReference type="ARBA" id="ARBA00023004"/>
    </source>
</evidence>
<keyword evidence="24" id="KW-1185">Reference proteome</keyword>
<feature type="transmembrane region" description="Helical" evidence="20">
    <location>
        <begin position="60"/>
        <end position="78"/>
    </location>
</feature>
<comment type="subcellular location">
    <subcellularLocation>
        <location evidence="2">Cell membrane</location>
        <topology evidence="2">Multi-pass membrane protein</topology>
    </subcellularLocation>
</comment>
<feature type="binding site" evidence="18">
    <location>
        <position position="206"/>
    </location>
    <ligand>
        <name>Cu cation</name>
        <dbReference type="ChEBI" id="CHEBI:23378"/>
        <label>B</label>
    </ligand>
</feature>
<feature type="transmembrane region" description="Helical" evidence="20">
    <location>
        <begin position="16"/>
        <end position="40"/>
    </location>
</feature>
<keyword evidence="14 18" id="KW-0408">Iron</keyword>
<evidence type="ECO:0000256" key="19">
    <source>
        <dbReference type="RuleBase" id="RU000370"/>
    </source>
</evidence>
<feature type="transmembrane region" description="Helical" evidence="20">
    <location>
        <begin position="341"/>
        <end position="363"/>
    </location>
</feature>
<evidence type="ECO:0000256" key="7">
    <source>
        <dbReference type="ARBA" id="ARBA00022617"/>
    </source>
</evidence>
<comment type="similarity">
    <text evidence="19">Belongs to the heme-copper respiratory oxidase family.</text>
</comment>
<evidence type="ECO:0000256" key="4">
    <source>
        <dbReference type="ARBA" id="ARBA00012949"/>
    </source>
</evidence>
<name>A0A4Q7PL53_9FLAO</name>
<evidence type="ECO:0000256" key="5">
    <source>
        <dbReference type="ARBA" id="ARBA00022448"/>
    </source>
</evidence>
<dbReference type="InterPro" id="IPR000883">
    <property type="entry name" value="Cyt_C_Oxase_1"/>
</dbReference>
<dbReference type="OrthoDB" id="9806838at2"/>
<keyword evidence="15" id="KW-0186">Copper</keyword>
<dbReference type="GO" id="GO:0015990">
    <property type="term" value="P:electron transport coupled proton transport"/>
    <property type="evidence" value="ECO:0007669"/>
    <property type="project" value="TreeGrafter"/>
</dbReference>
<dbReference type="SUPFAM" id="SSF46626">
    <property type="entry name" value="Cytochrome c"/>
    <property type="match status" value="1"/>
</dbReference>
<comment type="pathway">
    <text evidence="3">Energy metabolism; oxidative phosphorylation.</text>
</comment>
<keyword evidence="6" id="KW-1003">Cell membrane</keyword>
<feature type="transmembrane region" description="Helical" evidence="20">
    <location>
        <begin position="236"/>
        <end position="253"/>
    </location>
</feature>
<dbReference type="EC" id="7.1.1.9" evidence="4"/>
<protein>
    <recommendedName>
        <fullName evidence="4">cytochrome-c oxidase</fullName>
        <ecNumber evidence="4">7.1.1.9</ecNumber>
    </recommendedName>
</protein>
<dbReference type="EMBL" id="SGXE01000001">
    <property type="protein sequence ID" value="RZS99692.1"/>
    <property type="molecule type" value="Genomic_DNA"/>
</dbReference>
<dbReference type="NCBIfam" id="NF011053">
    <property type="entry name" value="PRK14485.1"/>
    <property type="match status" value="1"/>
</dbReference>
<dbReference type="InterPro" id="IPR036909">
    <property type="entry name" value="Cyt_c-like_dom_sf"/>
</dbReference>
<dbReference type="PROSITE" id="PS51007">
    <property type="entry name" value="CYTC"/>
    <property type="match status" value="1"/>
</dbReference>
<dbReference type="GO" id="GO:0046872">
    <property type="term" value="F:metal ion binding"/>
    <property type="evidence" value="ECO:0007669"/>
    <property type="project" value="UniProtKB-KW"/>
</dbReference>
<dbReference type="InterPro" id="IPR023615">
    <property type="entry name" value="Cyt_c_Oxase_su1_BS"/>
</dbReference>
<keyword evidence="12 19" id="KW-0249">Electron transport</keyword>
<dbReference type="Gene3D" id="1.20.210.10">
    <property type="entry name" value="Cytochrome c oxidase-like, subunit I domain"/>
    <property type="match status" value="1"/>
</dbReference>
<dbReference type="CDD" id="cd01661">
    <property type="entry name" value="cbb3_Oxidase_I"/>
    <property type="match status" value="1"/>
</dbReference>
<evidence type="ECO:0000256" key="16">
    <source>
        <dbReference type="ARBA" id="ARBA00023136"/>
    </source>
</evidence>
<feature type="binding site" description="axial binding residue" evidence="18">
    <location>
        <position position="346"/>
    </location>
    <ligand>
        <name>heme b</name>
        <dbReference type="ChEBI" id="CHEBI:60344"/>
        <label>1; low-spin</label>
    </ligand>
    <ligandPart>
        <name>Fe</name>
        <dbReference type="ChEBI" id="CHEBI:18248"/>
    </ligandPart>
</feature>
<dbReference type="Pfam" id="PF00115">
    <property type="entry name" value="COX1"/>
    <property type="match status" value="1"/>
</dbReference>
<organism evidence="23 24">
    <name type="scientific">Aquimarina brevivitae</name>
    <dbReference type="NCBI Taxonomy" id="323412"/>
    <lineage>
        <taxon>Bacteria</taxon>
        <taxon>Pseudomonadati</taxon>
        <taxon>Bacteroidota</taxon>
        <taxon>Flavobacteriia</taxon>
        <taxon>Flavobacteriales</taxon>
        <taxon>Flavobacteriaceae</taxon>
        <taxon>Aquimarina</taxon>
    </lineage>
</organism>
<keyword evidence="13 20" id="KW-1133">Transmembrane helix</keyword>
<evidence type="ECO:0000256" key="12">
    <source>
        <dbReference type="ARBA" id="ARBA00022982"/>
    </source>
</evidence>
<dbReference type="InterPro" id="IPR009056">
    <property type="entry name" value="Cyt_c-like_dom"/>
</dbReference>
<comment type="cofactor">
    <cofactor evidence="18">
        <name>Cu(2+)</name>
        <dbReference type="ChEBI" id="CHEBI:29036"/>
    </cofactor>
    <text evidence="18">Binds 1 copper ion per subunit, denoted as copper B.</text>
</comment>
<evidence type="ECO:0000256" key="6">
    <source>
        <dbReference type="ARBA" id="ARBA00022475"/>
    </source>
</evidence>
<keyword evidence="8 19" id="KW-0679">Respiratory chain</keyword>
<feature type="binding site" evidence="18">
    <location>
        <position position="256"/>
    </location>
    <ligand>
        <name>Cu cation</name>
        <dbReference type="ChEBI" id="CHEBI:23378"/>
        <label>B</label>
    </ligand>
</feature>
<feature type="domain" description="Cytochrome c" evidence="22">
    <location>
        <begin position="535"/>
        <end position="717"/>
    </location>
</feature>
<evidence type="ECO:0000256" key="13">
    <source>
        <dbReference type="ARBA" id="ARBA00022989"/>
    </source>
</evidence>
<evidence type="ECO:0000256" key="20">
    <source>
        <dbReference type="SAM" id="Phobius"/>
    </source>
</evidence>
<dbReference type="PANTHER" id="PTHR10422">
    <property type="entry name" value="CYTOCHROME C OXIDASE SUBUNIT 1"/>
    <property type="match status" value="1"/>
</dbReference>
<comment type="caution">
    <text evidence="23">The sequence shown here is derived from an EMBL/GenBank/DDBJ whole genome shotgun (WGS) entry which is preliminary data.</text>
</comment>
<accession>A0A4Q7PL53</accession>
<dbReference type="GO" id="GO:0004129">
    <property type="term" value="F:cytochrome-c oxidase activity"/>
    <property type="evidence" value="ECO:0007669"/>
    <property type="project" value="UniProtKB-EC"/>
</dbReference>
<dbReference type="PROSITE" id="PS00077">
    <property type="entry name" value="COX1_CUB"/>
    <property type="match status" value="1"/>
</dbReference>
<evidence type="ECO:0000256" key="11">
    <source>
        <dbReference type="ARBA" id="ARBA00022967"/>
    </source>
</evidence>
<feature type="transmembrane region" description="Helical" evidence="20">
    <location>
        <begin position="98"/>
        <end position="116"/>
    </location>
</feature>
<reference evidence="23 24" key="1">
    <citation type="submission" date="2019-02" db="EMBL/GenBank/DDBJ databases">
        <title>Genomic Encyclopedia of Type Strains, Phase IV (KMG-IV): sequencing the most valuable type-strain genomes for metagenomic binning, comparative biology and taxonomic classification.</title>
        <authorList>
            <person name="Goeker M."/>
        </authorList>
    </citation>
    <scope>NUCLEOTIDE SEQUENCE [LARGE SCALE GENOMIC DNA]</scope>
    <source>
        <strain evidence="23 24">DSM 17196</strain>
    </source>
</reference>
<keyword evidence="11" id="KW-1278">Translocase</keyword>